<feature type="domain" description="Methyl-accepting transducer" evidence="14">
    <location>
        <begin position="276"/>
        <end position="512"/>
    </location>
</feature>
<dbReference type="InterPro" id="IPR003660">
    <property type="entry name" value="HAMP_dom"/>
</dbReference>
<evidence type="ECO:0000259" key="14">
    <source>
        <dbReference type="PROSITE" id="PS50111"/>
    </source>
</evidence>
<protein>
    <submittedName>
        <fullName evidence="16">Methyl-accepting chemotaxis protein</fullName>
    </submittedName>
</protein>
<name>A0AA42LK20_9GAMM</name>
<dbReference type="Gene3D" id="1.20.120.30">
    <property type="entry name" value="Aspartate receptor, ligand-binding domain"/>
    <property type="match status" value="1"/>
</dbReference>
<comment type="similarity">
    <text evidence="10">Belongs to the methyl-accepting chemotaxis (MCP) protein family.</text>
</comment>
<dbReference type="InterPro" id="IPR035440">
    <property type="entry name" value="4HB_MCP_dom_sf"/>
</dbReference>
<dbReference type="Pfam" id="PF00015">
    <property type="entry name" value="MCPsignal"/>
    <property type="match status" value="1"/>
</dbReference>
<evidence type="ECO:0000256" key="2">
    <source>
        <dbReference type="ARBA" id="ARBA00022475"/>
    </source>
</evidence>
<dbReference type="PROSITE" id="PS50885">
    <property type="entry name" value="HAMP"/>
    <property type="match status" value="1"/>
</dbReference>
<keyword evidence="12" id="KW-0175">Coiled coil</keyword>
<evidence type="ECO:0000256" key="10">
    <source>
        <dbReference type="ARBA" id="ARBA00029447"/>
    </source>
</evidence>
<comment type="caution">
    <text evidence="16">The sequence shown here is derived from an EMBL/GenBank/DDBJ whole genome shotgun (WGS) entry which is preliminary data.</text>
</comment>
<evidence type="ECO:0000256" key="5">
    <source>
        <dbReference type="ARBA" id="ARBA00022519"/>
    </source>
</evidence>
<keyword evidence="9 11" id="KW-0807">Transducer</keyword>
<dbReference type="Pfam" id="PF00672">
    <property type="entry name" value="HAMP"/>
    <property type="match status" value="1"/>
</dbReference>
<keyword evidence="8 13" id="KW-0472">Membrane</keyword>
<reference evidence="16" key="1">
    <citation type="submission" date="2022-09" db="EMBL/GenBank/DDBJ databases">
        <title>Intensive care unit water sources are persistently colonized with multi-drug resistant bacteria and are the site of extensive horizontal gene transfer of antibiotic resistance genes.</title>
        <authorList>
            <person name="Diorio-Toth L."/>
        </authorList>
    </citation>
    <scope>NUCLEOTIDE SEQUENCE</scope>
    <source>
        <strain evidence="16">GD03863</strain>
    </source>
</reference>
<evidence type="ECO:0000256" key="12">
    <source>
        <dbReference type="SAM" id="Coils"/>
    </source>
</evidence>
<evidence type="ECO:0000256" key="13">
    <source>
        <dbReference type="SAM" id="Phobius"/>
    </source>
</evidence>
<dbReference type="SMART" id="SM00304">
    <property type="entry name" value="HAMP"/>
    <property type="match status" value="1"/>
</dbReference>
<proteinExistence type="inferred from homology"/>
<accession>A0AA42LK20</accession>
<evidence type="ECO:0000256" key="3">
    <source>
        <dbReference type="ARBA" id="ARBA00022481"/>
    </source>
</evidence>
<keyword evidence="5" id="KW-0997">Cell inner membrane</keyword>
<dbReference type="GO" id="GO:0005886">
    <property type="term" value="C:plasma membrane"/>
    <property type="evidence" value="ECO:0007669"/>
    <property type="project" value="UniProtKB-SubCell"/>
</dbReference>
<evidence type="ECO:0000256" key="8">
    <source>
        <dbReference type="ARBA" id="ARBA00023136"/>
    </source>
</evidence>
<evidence type="ECO:0000259" key="15">
    <source>
        <dbReference type="PROSITE" id="PS50885"/>
    </source>
</evidence>
<dbReference type="PRINTS" id="PR00260">
    <property type="entry name" value="CHEMTRNSDUCR"/>
</dbReference>
<keyword evidence="7 13" id="KW-1133">Transmembrane helix</keyword>
<keyword evidence="2" id="KW-1003">Cell membrane</keyword>
<feature type="domain" description="HAMP" evidence="15">
    <location>
        <begin position="219"/>
        <end position="271"/>
    </location>
</feature>
<evidence type="ECO:0000256" key="9">
    <source>
        <dbReference type="ARBA" id="ARBA00023224"/>
    </source>
</evidence>
<dbReference type="Pfam" id="PF02203">
    <property type="entry name" value="TarH"/>
    <property type="match status" value="1"/>
</dbReference>
<sequence length="548" mass="59282">MLKNMKIRTGILCVIALLGGSLLVSTLTGWWSARNNDADIMALHALGVERNTELQKTYIRLARARIGIAGAFLERQAGDGNAARTSLQRTQVLLEEADHYFASFTERLTGDDWLTLKVELKQTFAAFRAPLEAQKRTLEAGDIRGQEALTQYTAANLQVRSANDAFDQNVRKFEERIAAHVAGTIDSADDRYALAQIEAVLFLAFAVLVTLGCWWFIHGGLLKPLQVAGEHFERIASGDLSGQIAVTSGNEIGALFAALRRMQESQRNTIGQIGNSAAQLASAAEELSVVTDESNRGLHRQHQELEQAATAVTEMTTAVEDVARNAVSTAEASNASNQLAQNSRAQVQETLREITAMESDIQDTSQLIENLAQQADGIGKVLDVIRTLSEQTNLLALNAAIEAARAGEAGRGFAVVADEVRNLAHRTQTSTQEIEQMTSGIQNGTSQAVASMANNARRAQATLDTTQTAGQALEEIFQAINQINERNLLIASAAEQQAHVAREVDRNLLNIRDLSTQAATGANQTSAASNDLSRLAVELNTLVARFKL</sequence>
<dbReference type="RefSeq" id="WP_196459159.1">
    <property type="nucleotide sequence ID" value="NZ_JACFYY010000008.1"/>
</dbReference>
<dbReference type="PANTHER" id="PTHR32089:SF120">
    <property type="entry name" value="METHYL-ACCEPTING CHEMOTAXIS PROTEIN TLPQ"/>
    <property type="match status" value="1"/>
</dbReference>
<dbReference type="PANTHER" id="PTHR32089">
    <property type="entry name" value="METHYL-ACCEPTING CHEMOTAXIS PROTEIN MCPB"/>
    <property type="match status" value="1"/>
</dbReference>
<dbReference type="GO" id="GO:0006935">
    <property type="term" value="P:chemotaxis"/>
    <property type="evidence" value="ECO:0007669"/>
    <property type="project" value="UniProtKB-KW"/>
</dbReference>
<evidence type="ECO:0000256" key="1">
    <source>
        <dbReference type="ARBA" id="ARBA00004429"/>
    </source>
</evidence>
<dbReference type="SUPFAM" id="SSF58104">
    <property type="entry name" value="Methyl-accepting chemotaxis protein (MCP) signaling domain"/>
    <property type="match status" value="1"/>
</dbReference>
<dbReference type="SUPFAM" id="SSF47170">
    <property type="entry name" value="Aspartate receptor, ligand-binding domain"/>
    <property type="match status" value="1"/>
</dbReference>
<dbReference type="InterPro" id="IPR004090">
    <property type="entry name" value="Chemotax_Me-accpt_rcpt"/>
</dbReference>
<dbReference type="EMBL" id="JAOCDH010000002">
    <property type="protein sequence ID" value="MDH0700548.1"/>
    <property type="molecule type" value="Genomic_DNA"/>
</dbReference>
<comment type="subcellular location">
    <subcellularLocation>
        <location evidence="1">Cell inner membrane</location>
        <topology evidence="1">Multi-pass membrane protein</topology>
    </subcellularLocation>
</comment>
<dbReference type="SMART" id="SM00283">
    <property type="entry name" value="MA"/>
    <property type="match status" value="1"/>
</dbReference>
<feature type="coiled-coil region" evidence="12">
    <location>
        <begin position="340"/>
        <end position="374"/>
    </location>
</feature>
<dbReference type="InterPro" id="IPR003122">
    <property type="entry name" value="Tar_rcpt_lig-bd"/>
</dbReference>
<gene>
    <name evidence="16" type="ORF">N5D41_03480</name>
</gene>
<dbReference type="CDD" id="cd11386">
    <property type="entry name" value="MCP_signal"/>
    <property type="match status" value="1"/>
</dbReference>
<dbReference type="AlphaFoldDB" id="A0AA42LK20"/>
<keyword evidence="4" id="KW-0145">Chemotaxis</keyword>
<keyword evidence="6 13" id="KW-0812">Transmembrane</keyword>
<dbReference type="Gene3D" id="1.10.287.950">
    <property type="entry name" value="Methyl-accepting chemotaxis protein"/>
    <property type="match status" value="1"/>
</dbReference>
<evidence type="ECO:0000256" key="6">
    <source>
        <dbReference type="ARBA" id="ARBA00022692"/>
    </source>
</evidence>
<dbReference type="Proteomes" id="UP001161137">
    <property type="component" value="Unassembled WGS sequence"/>
</dbReference>
<dbReference type="PROSITE" id="PS50111">
    <property type="entry name" value="CHEMOTAXIS_TRANSDUC_2"/>
    <property type="match status" value="1"/>
</dbReference>
<organism evidence="16 17">
    <name type="scientific">Ectopseudomonas toyotomiensis</name>
    <dbReference type="NCBI Taxonomy" id="554344"/>
    <lineage>
        <taxon>Bacteria</taxon>
        <taxon>Pseudomonadati</taxon>
        <taxon>Pseudomonadota</taxon>
        <taxon>Gammaproteobacteria</taxon>
        <taxon>Pseudomonadales</taxon>
        <taxon>Pseudomonadaceae</taxon>
        <taxon>Ectopseudomonas</taxon>
    </lineage>
</organism>
<dbReference type="GO" id="GO:0007165">
    <property type="term" value="P:signal transduction"/>
    <property type="evidence" value="ECO:0007669"/>
    <property type="project" value="UniProtKB-KW"/>
</dbReference>
<evidence type="ECO:0000256" key="7">
    <source>
        <dbReference type="ARBA" id="ARBA00022989"/>
    </source>
</evidence>
<dbReference type="FunFam" id="1.10.287.950:FF:000001">
    <property type="entry name" value="Methyl-accepting chemotaxis sensory transducer"/>
    <property type="match status" value="1"/>
</dbReference>
<dbReference type="CDD" id="cd06225">
    <property type="entry name" value="HAMP"/>
    <property type="match status" value="1"/>
</dbReference>
<keyword evidence="3" id="KW-0488">Methylation</keyword>
<feature type="transmembrane region" description="Helical" evidence="13">
    <location>
        <begin position="199"/>
        <end position="217"/>
    </location>
</feature>
<evidence type="ECO:0000256" key="4">
    <source>
        <dbReference type="ARBA" id="ARBA00022500"/>
    </source>
</evidence>
<dbReference type="InterPro" id="IPR004089">
    <property type="entry name" value="MCPsignal_dom"/>
</dbReference>
<evidence type="ECO:0000256" key="11">
    <source>
        <dbReference type="PROSITE-ProRule" id="PRU00284"/>
    </source>
</evidence>
<evidence type="ECO:0000313" key="17">
    <source>
        <dbReference type="Proteomes" id="UP001161137"/>
    </source>
</evidence>
<evidence type="ECO:0000313" key="16">
    <source>
        <dbReference type="EMBL" id="MDH0700548.1"/>
    </source>
</evidence>
<dbReference type="GO" id="GO:0004888">
    <property type="term" value="F:transmembrane signaling receptor activity"/>
    <property type="evidence" value="ECO:0007669"/>
    <property type="project" value="InterPro"/>
</dbReference>